<dbReference type="InterPro" id="IPR056924">
    <property type="entry name" value="SH3_Tf2-1"/>
</dbReference>
<dbReference type="GO" id="GO:0003964">
    <property type="term" value="F:RNA-directed DNA polymerase activity"/>
    <property type="evidence" value="ECO:0007669"/>
    <property type="project" value="UniProtKB-KW"/>
</dbReference>
<keyword evidence="2" id="KW-0695">RNA-directed DNA polymerase</keyword>
<dbReference type="PANTHER" id="PTHR46148">
    <property type="entry name" value="CHROMO DOMAIN-CONTAINING PROTEIN"/>
    <property type="match status" value="1"/>
</dbReference>
<keyword evidence="2" id="KW-0808">Transferase</keyword>
<reference evidence="2" key="1">
    <citation type="journal article" date="2019" name="Sci. Rep.">
        <title>Draft genome of Tanacetum cinerariifolium, the natural source of mosquito coil.</title>
        <authorList>
            <person name="Yamashiro T."/>
            <person name="Shiraishi A."/>
            <person name="Satake H."/>
            <person name="Nakayama K."/>
        </authorList>
    </citation>
    <scope>NUCLEOTIDE SEQUENCE</scope>
</reference>
<dbReference type="PANTHER" id="PTHR46148:SF57">
    <property type="entry name" value="OS12G0499874 PROTEIN"/>
    <property type="match status" value="1"/>
</dbReference>
<dbReference type="Pfam" id="PF24626">
    <property type="entry name" value="SH3_Tf2-1"/>
    <property type="match status" value="1"/>
</dbReference>
<keyword evidence="2" id="KW-0548">Nucleotidyltransferase</keyword>
<sequence>CHEKVVRISLEGDEILRVQGEHTQGLAKTLLNTKKGRVKLRRVRAMSITIQSSVKDEILATPSETSKVENALAEMLRDLDQQMEKRADDDAIESTLEDMVRAYVIDFGGSYRSSIRCAPFEALYRRKCRSLVLWAEIGESSLTRLARKPLEFEVGEHVLLKVSPWKGVICFKKKGKLPPRYVEPFEILERIGYIAYRLRLPEELSSVHDTFHVSNLKKCLADANLHVPLDEIEAD</sequence>
<evidence type="ECO:0000259" key="1">
    <source>
        <dbReference type="Pfam" id="PF24626"/>
    </source>
</evidence>
<accession>A0A699JUD3</accession>
<comment type="caution">
    <text evidence="2">The sequence shown here is derived from an EMBL/GenBank/DDBJ whole genome shotgun (WGS) entry which is preliminary data.</text>
</comment>
<dbReference type="EMBL" id="BKCJ010442128">
    <property type="protein sequence ID" value="GFA54084.1"/>
    <property type="molecule type" value="Genomic_DNA"/>
</dbReference>
<name>A0A699JUD3_TANCI</name>
<gene>
    <name evidence="2" type="ORF">Tci_626056</name>
</gene>
<organism evidence="2">
    <name type="scientific">Tanacetum cinerariifolium</name>
    <name type="common">Dalmatian daisy</name>
    <name type="synonym">Chrysanthemum cinerariifolium</name>
    <dbReference type="NCBI Taxonomy" id="118510"/>
    <lineage>
        <taxon>Eukaryota</taxon>
        <taxon>Viridiplantae</taxon>
        <taxon>Streptophyta</taxon>
        <taxon>Embryophyta</taxon>
        <taxon>Tracheophyta</taxon>
        <taxon>Spermatophyta</taxon>
        <taxon>Magnoliopsida</taxon>
        <taxon>eudicotyledons</taxon>
        <taxon>Gunneridae</taxon>
        <taxon>Pentapetalae</taxon>
        <taxon>asterids</taxon>
        <taxon>campanulids</taxon>
        <taxon>Asterales</taxon>
        <taxon>Asteraceae</taxon>
        <taxon>Asteroideae</taxon>
        <taxon>Anthemideae</taxon>
        <taxon>Anthemidinae</taxon>
        <taxon>Tanacetum</taxon>
    </lineage>
</organism>
<feature type="non-terminal residue" evidence="2">
    <location>
        <position position="1"/>
    </location>
</feature>
<protein>
    <submittedName>
        <fullName evidence="2">Putative reverse transcriptase domain-containing protein</fullName>
    </submittedName>
</protein>
<evidence type="ECO:0000313" key="2">
    <source>
        <dbReference type="EMBL" id="GFA54084.1"/>
    </source>
</evidence>
<feature type="domain" description="Tf2-1-like SH3-like" evidence="1">
    <location>
        <begin position="155"/>
        <end position="219"/>
    </location>
</feature>
<dbReference type="AlphaFoldDB" id="A0A699JUD3"/>
<proteinExistence type="predicted"/>